<dbReference type="SUPFAM" id="SSF142906">
    <property type="entry name" value="YjbR-like"/>
    <property type="match status" value="1"/>
</dbReference>
<dbReference type="Pfam" id="PF04237">
    <property type="entry name" value="YjbR"/>
    <property type="match status" value="1"/>
</dbReference>
<dbReference type="InterPro" id="IPR058532">
    <property type="entry name" value="YjbR/MT2646/Rv2570-like"/>
</dbReference>
<dbReference type="InterPro" id="IPR038056">
    <property type="entry name" value="YjbR-like_sf"/>
</dbReference>
<dbReference type="Gene3D" id="3.90.1150.30">
    <property type="match status" value="1"/>
</dbReference>
<comment type="caution">
    <text evidence="1">The sequence shown here is derived from an EMBL/GenBank/DDBJ whole genome shotgun (WGS) entry which is preliminary data.</text>
</comment>
<accession>A0A6L5XEA3</accession>
<organism evidence="1 2">
    <name type="scientific">Sodaliphilus pleomorphus</name>
    <dbReference type="NCBI Taxonomy" id="2606626"/>
    <lineage>
        <taxon>Bacteria</taxon>
        <taxon>Pseudomonadati</taxon>
        <taxon>Bacteroidota</taxon>
        <taxon>Bacteroidia</taxon>
        <taxon>Bacteroidales</taxon>
        <taxon>Muribaculaceae</taxon>
        <taxon>Sodaliphilus</taxon>
    </lineage>
</organism>
<keyword evidence="2" id="KW-1185">Reference proteome</keyword>
<keyword evidence="1" id="KW-0238">DNA-binding</keyword>
<sequence>MNVEDLRSYCLSLDTDVVEKFPFTAFKYAKDVLVFYISGHMFCYFDINDLSNVTVKCDPDSIPELEEHYDWISKPYNGNAKYWIGMDAYRADNEQFAQKELILLSWPIQCLVLFRFSIFGVSSNSLRSS</sequence>
<evidence type="ECO:0000313" key="1">
    <source>
        <dbReference type="EMBL" id="MSS17576.1"/>
    </source>
</evidence>
<gene>
    <name evidence="1" type="ORF">FYJ29_07375</name>
</gene>
<proteinExistence type="predicted"/>
<dbReference type="EMBL" id="VULT01000010">
    <property type="protein sequence ID" value="MSS17576.1"/>
    <property type="molecule type" value="Genomic_DNA"/>
</dbReference>
<protein>
    <submittedName>
        <fullName evidence="1">MmcQ/YjbR family DNA-binding protein</fullName>
    </submittedName>
</protein>
<dbReference type="AlphaFoldDB" id="A0A6L5XEA3"/>
<name>A0A6L5XEA3_9BACT</name>
<dbReference type="GO" id="GO:0003677">
    <property type="term" value="F:DNA binding"/>
    <property type="evidence" value="ECO:0007669"/>
    <property type="project" value="UniProtKB-KW"/>
</dbReference>
<dbReference type="Proteomes" id="UP000483362">
    <property type="component" value="Unassembled WGS sequence"/>
</dbReference>
<evidence type="ECO:0000313" key="2">
    <source>
        <dbReference type="Proteomes" id="UP000483362"/>
    </source>
</evidence>
<reference evidence="1 2" key="1">
    <citation type="submission" date="2019-08" db="EMBL/GenBank/DDBJ databases">
        <title>In-depth cultivation of the pig gut microbiome towards novel bacterial diversity and tailored functional studies.</title>
        <authorList>
            <person name="Wylensek D."/>
            <person name="Hitch T.C.A."/>
            <person name="Clavel T."/>
        </authorList>
    </citation>
    <scope>NUCLEOTIDE SEQUENCE [LARGE SCALE GENOMIC DNA]</scope>
    <source>
        <strain evidence="1 2">Oil-RF-744-WCA-WT-10</strain>
    </source>
</reference>